<protein>
    <submittedName>
        <fullName evidence="1">Uncharacterized protein</fullName>
    </submittedName>
</protein>
<organism evidence="1 2">
    <name type="scientific">Massarina eburnea CBS 473.64</name>
    <dbReference type="NCBI Taxonomy" id="1395130"/>
    <lineage>
        <taxon>Eukaryota</taxon>
        <taxon>Fungi</taxon>
        <taxon>Dikarya</taxon>
        <taxon>Ascomycota</taxon>
        <taxon>Pezizomycotina</taxon>
        <taxon>Dothideomycetes</taxon>
        <taxon>Pleosporomycetidae</taxon>
        <taxon>Pleosporales</taxon>
        <taxon>Massarineae</taxon>
        <taxon>Massarinaceae</taxon>
        <taxon>Massarina</taxon>
    </lineage>
</organism>
<dbReference type="AlphaFoldDB" id="A0A6A6SC23"/>
<gene>
    <name evidence="1" type="ORF">P280DRAFT_178772</name>
</gene>
<evidence type="ECO:0000313" key="1">
    <source>
        <dbReference type="EMBL" id="KAF2644737.1"/>
    </source>
</evidence>
<sequence length="68" mass="8320">MGWMRRASSGKKLAWARPYCERRDQTRMCLRRRIGLMQWFRRRKKGGMLRAQKCCTADRRSRENRKSV</sequence>
<proteinExistence type="predicted"/>
<keyword evidence="2" id="KW-1185">Reference proteome</keyword>
<dbReference type="EMBL" id="MU006778">
    <property type="protein sequence ID" value="KAF2644737.1"/>
    <property type="molecule type" value="Genomic_DNA"/>
</dbReference>
<evidence type="ECO:0000313" key="2">
    <source>
        <dbReference type="Proteomes" id="UP000799753"/>
    </source>
</evidence>
<reference evidence="1" key="1">
    <citation type="journal article" date="2020" name="Stud. Mycol.">
        <title>101 Dothideomycetes genomes: a test case for predicting lifestyles and emergence of pathogens.</title>
        <authorList>
            <person name="Haridas S."/>
            <person name="Albert R."/>
            <person name="Binder M."/>
            <person name="Bloem J."/>
            <person name="Labutti K."/>
            <person name="Salamov A."/>
            <person name="Andreopoulos B."/>
            <person name="Baker S."/>
            <person name="Barry K."/>
            <person name="Bills G."/>
            <person name="Bluhm B."/>
            <person name="Cannon C."/>
            <person name="Castanera R."/>
            <person name="Culley D."/>
            <person name="Daum C."/>
            <person name="Ezra D."/>
            <person name="Gonzalez J."/>
            <person name="Henrissat B."/>
            <person name="Kuo A."/>
            <person name="Liang C."/>
            <person name="Lipzen A."/>
            <person name="Lutzoni F."/>
            <person name="Magnuson J."/>
            <person name="Mondo S."/>
            <person name="Nolan M."/>
            <person name="Ohm R."/>
            <person name="Pangilinan J."/>
            <person name="Park H.-J."/>
            <person name="Ramirez L."/>
            <person name="Alfaro M."/>
            <person name="Sun H."/>
            <person name="Tritt A."/>
            <person name="Yoshinaga Y."/>
            <person name="Zwiers L.-H."/>
            <person name="Turgeon B."/>
            <person name="Goodwin S."/>
            <person name="Spatafora J."/>
            <person name="Crous P."/>
            <person name="Grigoriev I."/>
        </authorList>
    </citation>
    <scope>NUCLEOTIDE SEQUENCE</scope>
    <source>
        <strain evidence="1">CBS 473.64</strain>
    </source>
</reference>
<dbReference type="Proteomes" id="UP000799753">
    <property type="component" value="Unassembled WGS sequence"/>
</dbReference>
<accession>A0A6A6SC23</accession>
<name>A0A6A6SC23_9PLEO</name>